<dbReference type="EMBL" id="AEAI01000928">
    <property type="protein sequence ID" value="EGH44312.1"/>
    <property type="molecule type" value="Genomic_DNA"/>
</dbReference>
<organism evidence="2 3">
    <name type="scientific">Pseudomonas syringae pv. pisi str. 1704B</name>
    <dbReference type="NCBI Taxonomy" id="629263"/>
    <lineage>
        <taxon>Bacteria</taxon>
        <taxon>Pseudomonadati</taxon>
        <taxon>Pseudomonadota</taxon>
        <taxon>Gammaproteobacteria</taxon>
        <taxon>Pseudomonadales</taxon>
        <taxon>Pseudomonadaceae</taxon>
        <taxon>Pseudomonas</taxon>
        <taxon>Pseudomonas syringae</taxon>
    </lineage>
</organism>
<keyword evidence="1" id="KW-0472">Membrane</keyword>
<evidence type="ECO:0000313" key="2">
    <source>
        <dbReference type="EMBL" id="EGH44312.1"/>
    </source>
</evidence>
<feature type="transmembrane region" description="Helical" evidence="1">
    <location>
        <begin position="12"/>
        <end position="34"/>
    </location>
</feature>
<dbReference type="Proteomes" id="UP000004986">
    <property type="component" value="Unassembled WGS sequence"/>
</dbReference>
<evidence type="ECO:0000313" key="3">
    <source>
        <dbReference type="Proteomes" id="UP000004986"/>
    </source>
</evidence>
<proteinExistence type="predicted"/>
<name>F3GB62_PSESJ</name>
<keyword evidence="1" id="KW-1133">Transmembrane helix</keyword>
<dbReference type="BioCyc" id="PSYR629263:G11X0-3445-MONOMER"/>
<keyword evidence="3" id="KW-1185">Reference proteome</keyword>
<gene>
    <name evidence="2" type="ORF">PSYPI_18766</name>
</gene>
<protein>
    <submittedName>
        <fullName evidence="2">Uncharacterized protein</fullName>
    </submittedName>
</protein>
<dbReference type="AlphaFoldDB" id="F3GB62"/>
<sequence>MLPIQIIPCFVFTRILTIQIYPRVSFIIMAFLNLK</sequence>
<evidence type="ECO:0000256" key="1">
    <source>
        <dbReference type="SAM" id="Phobius"/>
    </source>
</evidence>
<keyword evidence="1" id="KW-0812">Transmembrane</keyword>
<accession>F3GB62</accession>
<dbReference type="HOGENOM" id="CLU_3366761_0_0_6"/>
<reference evidence="2 3" key="1">
    <citation type="journal article" date="2011" name="PLoS Pathog.">
        <title>Dynamic evolution of pathogenicity revealed by sequencing and comparative genomics of 19 Pseudomonas syringae isolates.</title>
        <authorList>
            <person name="Baltrus D.A."/>
            <person name="Nishimura M.T."/>
            <person name="Romanchuk A."/>
            <person name="Chang J.H."/>
            <person name="Mukhtar M.S."/>
            <person name="Cherkis K."/>
            <person name="Roach J."/>
            <person name="Grant S.R."/>
            <person name="Jones C.D."/>
            <person name="Dangl J.L."/>
        </authorList>
    </citation>
    <scope>NUCLEOTIDE SEQUENCE [LARGE SCALE GENOMIC DNA]</scope>
    <source>
        <strain evidence="2 3">1704B</strain>
    </source>
</reference>
<comment type="caution">
    <text evidence="2">The sequence shown here is derived from an EMBL/GenBank/DDBJ whole genome shotgun (WGS) entry which is preliminary data.</text>
</comment>